<comment type="caution">
    <text evidence="6">The sequence shown here is derived from an EMBL/GenBank/DDBJ whole genome shotgun (WGS) entry which is preliminary data.</text>
</comment>
<feature type="domain" description="Carbohydrate-binding module family 96" evidence="5">
    <location>
        <begin position="207"/>
        <end position="390"/>
    </location>
</feature>
<feature type="region of interest" description="Disordered" evidence="4">
    <location>
        <begin position="846"/>
        <end position="878"/>
    </location>
</feature>
<dbReference type="Proteomes" id="UP000598467">
    <property type="component" value="Unassembled WGS sequence"/>
</dbReference>
<dbReference type="InterPro" id="IPR055372">
    <property type="entry name" value="CBM96"/>
</dbReference>
<accession>A0A926NXN0</accession>
<keyword evidence="2" id="KW-0964">Secreted</keyword>
<evidence type="ECO:0000256" key="4">
    <source>
        <dbReference type="SAM" id="MobiDB-lite"/>
    </source>
</evidence>
<feature type="compositionally biased region" description="Low complexity" evidence="4">
    <location>
        <begin position="576"/>
        <end position="585"/>
    </location>
</feature>
<evidence type="ECO:0000256" key="2">
    <source>
        <dbReference type="ARBA" id="ARBA00022525"/>
    </source>
</evidence>
<feature type="region of interest" description="Disordered" evidence="4">
    <location>
        <begin position="576"/>
        <end position="615"/>
    </location>
</feature>
<name>A0A926NXN0_9HYPH</name>
<dbReference type="SUPFAM" id="SSF49785">
    <property type="entry name" value="Galactose-binding domain-like"/>
    <property type="match status" value="1"/>
</dbReference>
<feature type="compositionally biased region" description="Gly residues" evidence="4">
    <location>
        <begin position="160"/>
        <end position="172"/>
    </location>
</feature>
<dbReference type="NCBIfam" id="NF033679">
    <property type="entry name" value="DNRLRE_dom"/>
    <property type="match status" value="1"/>
</dbReference>
<dbReference type="Pfam" id="PF24517">
    <property type="entry name" value="CBM96"/>
    <property type="match status" value="1"/>
</dbReference>
<dbReference type="AlphaFoldDB" id="A0A926NXN0"/>
<evidence type="ECO:0000313" key="7">
    <source>
        <dbReference type="Proteomes" id="UP000598467"/>
    </source>
</evidence>
<dbReference type="Gene3D" id="2.60.120.260">
    <property type="entry name" value="Galactose-binding domain-like"/>
    <property type="match status" value="2"/>
</dbReference>
<protein>
    <submittedName>
        <fullName evidence="6">DNRLRE domain-containing protein</fullName>
    </submittedName>
</protein>
<dbReference type="RefSeq" id="WP_190290639.1">
    <property type="nucleotide sequence ID" value="NZ_JABFCZ010000006.1"/>
</dbReference>
<feature type="compositionally biased region" description="Gly residues" evidence="4">
    <location>
        <begin position="604"/>
        <end position="614"/>
    </location>
</feature>
<feature type="compositionally biased region" description="Gly residues" evidence="4">
    <location>
        <begin position="182"/>
        <end position="202"/>
    </location>
</feature>
<feature type="compositionally biased region" description="Low complexity" evidence="4">
    <location>
        <begin position="592"/>
        <end position="603"/>
    </location>
</feature>
<evidence type="ECO:0000259" key="5">
    <source>
        <dbReference type="Pfam" id="PF24517"/>
    </source>
</evidence>
<proteinExistence type="predicted"/>
<organism evidence="6 7">
    <name type="scientific">Roseibium aggregatum</name>
    <dbReference type="NCBI Taxonomy" id="187304"/>
    <lineage>
        <taxon>Bacteria</taxon>
        <taxon>Pseudomonadati</taxon>
        <taxon>Pseudomonadota</taxon>
        <taxon>Alphaproteobacteria</taxon>
        <taxon>Hyphomicrobiales</taxon>
        <taxon>Stappiaceae</taxon>
        <taxon>Roseibium</taxon>
    </lineage>
</organism>
<dbReference type="GO" id="GO:0005576">
    <property type="term" value="C:extracellular region"/>
    <property type="evidence" value="ECO:0007669"/>
    <property type="project" value="UniProtKB-SubCell"/>
</dbReference>
<dbReference type="EMBL" id="JABFCZ010000006">
    <property type="protein sequence ID" value="MBD1545970.1"/>
    <property type="molecule type" value="Genomic_DNA"/>
</dbReference>
<reference evidence="6" key="1">
    <citation type="submission" date="2020-05" db="EMBL/GenBank/DDBJ databases">
        <title>Identification of trans-AT polyketide cluster in two marine bacteria, producers of a novel glutaramide-containing polyketide sesbanimide D and analogs.</title>
        <authorList>
            <person name="Kacar D."/>
            <person name="Rodriguez P."/>
            <person name="Canedo L."/>
            <person name="Gonzalez E."/>
            <person name="Galan B."/>
            <person name="De La Calle F."/>
            <person name="Garcia J.L."/>
        </authorList>
    </citation>
    <scope>NUCLEOTIDE SEQUENCE</scope>
    <source>
        <strain evidence="6">PHM038</strain>
    </source>
</reference>
<dbReference type="Gene3D" id="2.60.120.970">
    <property type="match status" value="1"/>
</dbReference>
<comment type="subcellular location">
    <subcellularLocation>
        <location evidence="1">Secreted</location>
    </subcellularLocation>
</comment>
<sequence>MRINRQTGASRIKRILAAFVVATSVLAAFPMLARAQSSGAPDIAETQELLFGYITDELKIDKVEVLLDATRARVAVNVGKDDDAMIIGKMGMLISAAGAAAPWTQRVELSVYSAAAPLVYVKVPTAKITAYLNDRIETQAYLASWEFEGLAPSTKPGPKPAGGGAAAGGQAGQSGNAQAGAGQSGPGQSGGQGQGQVPGQGAGQVITLPASADTHVYAYAWQGWNAANWGKYEVLGAGWNPTGGEKRAFLRFDLSKVDLNKVRSAKLRLYHYHTAGNGAKPLGIYRVTEPWTEGRGTYKPATPAQPGETTWLHQPGFDPRAIISFSSVAVPGQWITVDVTDLVKAWASGLPNHGLMLRPLGRPDARSPEAMFGFYSRENREADKRPQLVLDMAPGGGGQQVLAGTQAGNVPGGGAITWNFETGDLSGWSRTGTAFDFQPTRGDNPTARRRGQPSNHQGDYWIGGYEKYQGRPGEKPGTIQGDRPVGTLTSGMFTIPPGDLSFLVGGGASPQTRVELLVNGQAVQSVSGSNNETMHRVKWDLAPWVGQTGQIRLVDNASGGWGHINADDFRFSAAQPTAPQGAATTAPPPPTAGTQPQQTAQGSAGPGGSAGSGAPGAQAIELTFWQSIANSTDPADFQAYLDQWPNGVFAPLAKNKLTRLSKNGGQAAGGAQIAAPAPGAQAPVPVADGDRINSDASWKVTDTPPPGSEWMLPSFDDSGWQAAQAGWPNSPAAPGSIANMQDTGAQWVWQAGDPDRVAFRKTFVLADRPVFAQLRITADNNYAAYVNGTFVGADGGAQLSVWNTAEVIDIAPYLHAGANTIAVVAEDLGQGSGLLADIRFGQPPAGTAWGGSQPVAPPMPEVSQPPQVPMPPQSSWVEPPQGAGAYFTPPRGSQERSDIMDAARIPVTHDLGQPVIFVVDVLRTDGQWAYLQAVPHQPDGGPLDWNRTPFAESWRADIMSDVVMVLLRKQNGRWTVVDHVIGPTDVYWYGWVDRYELPERLFFAG</sequence>
<feature type="region of interest" description="Disordered" evidence="4">
    <location>
        <begin position="431"/>
        <end position="484"/>
    </location>
</feature>
<gene>
    <name evidence="6" type="ORF">HK439_06830</name>
</gene>
<evidence type="ECO:0000313" key="6">
    <source>
        <dbReference type="EMBL" id="MBD1545970.1"/>
    </source>
</evidence>
<feature type="region of interest" description="Disordered" evidence="4">
    <location>
        <begin position="152"/>
        <end position="202"/>
    </location>
</feature>
<evidence type="ECO:0000256" key="3">
    <source>
        <dbReference type="ARBA" id="ARBA00022729"/>
    </source>
</evidence>
<dbReference type="InterPro" id="IPR008979">
    <property type="entry name" value="Galactose-bd-like_sf"/>
</dbReference>
<evidence type="ECO:0000256" key="1">
    <source>
        <dbReference type="ARBA" id="ARBA00004613"/>
    </source>
</evidence>
<keyword evidence="3" id="KW-0732">Signal</keyword>